<proteinExistence type="predicted"/>
<evidence type="ECO:0000313" key="2">
    <source>
        <dbReference type="Proteomes" id="UP001281147"/>
    </source>
</evidence>
<reference evidence="1" key="1">
    <citation type="submission" date="2023-07" db="EMBL/GenBank/DDBJ databases">
        <title>Black Yeasts Isolated from many extreme environments.</title>
        <authorList>
            <person name="Coleine C."/>
            <person name="Stajich J.E."/>
            <person name="Selbmann L."/>
        </authorList>
    </citation>
    <scope>NUCLEOTIDE SEQUENCE</scope>
    <source>
        <strain evidence="1">CCFEE 5714</strain>
    </source>
</reference>
<protein>
    <submittedName>
        <fullName evidence="1">Uncharacterized protein</fullName>
    </submittedName>
</protein>
<dbReference type="Proteomes" id="UP001281147">
    <property type="component" value="Unassembled WGS sequence"/>
</dbReference>
<gene>
    <name evidence="1" type="ORF">LTR37_013523</name>
</gene>
<organism evidence="1 2">
    <name type="scientific">Vermiconidia calcicola</name>
    <dbReference type="NCBI Taxonomy" id="1690605"/>
    <lineage>
        <taxon>Eukaryota</taxon>
        <taxon>Fungi</taxon>
        <taxon>Dikarya</taxon>
        <taxon>Ascomycota</taxon>
        <taxon>Pezizomycotina</taxon>
        <taxon>Dothideomycetes</taxon>
        <taxon>Dothideomycetidae</taxon>
        <taxon>Mycosphaerellales</taxon>
        <taxon>Extremaceae</taxon>
        <taxon>Vermiconidia</taxon>
    </lineage>
</organism>
<name>A0ACC3MW84_9PEZI</name>
<sequence>MSANTLIFGGSGKVARQITRMLAAEGHNVYSMIRNAEQKSDIEGIGGKPVVQSIKDSSVDDMAKTIADVGASTVIWSAGAGGKGGLDRTQAVDKDGAIRSMDATAKAGVKRYIIVSAVDVRDKENKPEPEWYNDEDRDRSNKVRSALGFYMECKFAADKSLVTDNGRRGLEYTIVRPGGLSDDPAKGAIEAGKVHLNQVISREDVASVVVECMKQGATKGLAFDCVGGDTPITDVIAKVAKDRIDTFKGRC</sequence>
<evidence type="ECO:0000313" key="1">
    <source>
        <dbReference type="EMBL" id="KAK3705006.1"/>
    </source>
</evidence>
<accession>A0ACC3MW84</accession>
<keyword evidence="2" id="KW-1185">Reference proteome</keyword>
<dbReference type="EMBL" id="JAUTXU010000133">
    <property type="protein sequence ID" value="KAK3705006.1"/>
    <property type="molecule type" value="Genomic_DNA"/>
</dbReference>
<comment type="caution">
    <text evidence="1">The sequence shown here is derived from an EMBL/GenBank/DDBJ whole genome shotgun (WGS) entry which is preliminary data.</text>
</comment>